<dbReference type="AlphaFoldDB" id="A0A4Z2I6Q0"/>
<proteinExistence type="predicted"/>
<name>A0A4Z2I6Q0_9TELE</name>
<evidence type="ECO:0000313" key="2">
    <source>
        <dbReference type="EMBL" id="TNN72962.1"/>
    </source>
</evidence>
<accession>A0A4Z2I6Q0</accession>
<keyword evidence="3" id="KW-1185">Reference proteome</keyword>
<dbReference type="Proteomes" id="UP000314294">
    <property type="component" value="Unassembled WGS sequence"/>
</dbReference>
<organism evidence="2 3">
    <name type="scientific">Liparis tanakae</name>
    <name type="common">Tanaka's snailfish</name>
    <dbReference type="NCBI Taxonomy" id="230148"/>
    <lineage>
        <taxon>Eukaryota</taxon>
        <taxon>Metazoa</taxon>
        <taxon>Chordata</taxon>
        <taxon>Craniata</taxon>
        <taxon>Vertebrata</taxon>
        <taxon>Euteleostomi</taxon>
        <taxon>Actinopterygii</taxon>
        <taxon>Neopterygii</taxon>
        <taxon>Teleostei</taxon>
        <taxon>Neoteleostei</taxon>
        <taxon>Acanthomorphata</taxon>
        <taxon>Eupercaria</taxon>
        <taxon>Perciformes</taxon>
        <taxon>Cottioidei</taxon>
        <taxon>Cottales</taxon>
        <taxon>Liparidae</taxon>
        <taxon>Liparis</taxon>
    </lineage>
</organism>
<sequence length="111" mass="11725">MSPSGSRYRCSTEQRNDESLLLRSGADVEKEKIYSWSFFASISSGGEGEEEEEEGGRRGLMTNGGRGAELQVLMVCVMMAVVEAEGEATSCFISGSRCGGGAPLTTGTLSL</sequence>
<gene>
    <name evidence="2" type="ORF">EYF80_016891</name>
</gene>
<feature type="region of interest" description="Disordered" evidence="1">
    <location>
        <begin position="43"/>
        <end position="64"/>
    </location>
</feature>
<evidence type="ECO:0000256" key="1">
    <source>
        <dbReference type="SAM" id="MobiDB-lite"/>
    </source>
</evidence>
<evidence type="ECO:0000313" key="3">
    <source>
        <dbReference type="Proteomes" id="UP000314294"/>
    </source>
</evidence>
<reference evidence="2 3" key="1">
    <citation type="submission" date="2019-03" db="EMBL/GenBank/DDBJ databases">
        <title>First draft genome of Liparis tanakae, snailfish: a comprehensive survey of snailfish specific genes.</title>
        <authorList>
            <person name="Kim W."/>
            <person name="Song I."/>
            <person name="Jeong J.-H."/>
            <person name="Kim D."/>
            <person name="Kim S."/>
            <person name="Ryu S."/>
            <person name="Song J.Y."/>
            <person name="Lee S.K."/>
        </authorList>
    </citation>
    <scope>NUCLEOTIDE SEQUENCE [LARGE SCALE GENOMIC DNA]</scope>
    <source>
        <tissue evidence="2">Muscle</tissue>
    </source>
</reference>
<protein>
    <submittedName>
        <fullName evidence="2">Uncharacterized protein</fullName>
    </submittedName>
</protein>
<dbReference type="EMBL" id="SRLO01000131">
    <property type="protein sequence ID" value="TNN72962.1"/>
    <property type="molecule type" value="Genomic_DNA"/>
</dbReference>
<comment type="caution">
    <text evidence="2">The sequence shown here is derived from an EMBL/GenBank/DDBJ whole genome shotgun (WGS) entry which is preliminary data.</text>
</comment>